<dbReference type="GO" id="GO:0016740">
    <property type="term" value="F:transferase activity"/>
    <property type="evidence" value="ECO:0007669"/>
    <property type="project" value="UniProtKB-UniRule"/>
</dbReference>
<evidence type="ECO:0000313" key="6">
    <source>
        <dbReference type="EMBL" id="PIP52648.1"/>
    </source>
</evidence>
<dbReference type="Proteomes" id="UP000231081">
    <property type="component" value="Unassembled WGS sequence"/>
</dbReference>
<sequence>MGQLKYRRYCNPMWEKLKYFLRYYTIKEGRSPINGMYKVVMWLNRPRLIIGNMVQSGGGVRKIWNKAIHTLKEKNIKVNRALIIGLGCGDAAFEIRNHYRRAKITGVEIDPHVVEMARCYFNLATVKNLNISIADGAGYVAKLARGKRIAKFDLIIVDAYLGSSMPRSFRSKTFFKQLTKILTHDGVVIYNHLFYDRYKSEAEKFIKEMETAFGKVTLVRAEQNLLIFGWY</sequence>
<dbReference type="Gene3D" id="3.40.50.150">
    <property type="entry name" value="Vaccinia Virus protein VP39"/>
    <property type="match status" value="1"/>
</dbReference>
<evidence type="ECO:0000256" key="3">
    <source>
        <dbReference type="ARBA" id="ARBA00023115"/>
    </source>
</evidence>
<reference evidence="6 7" key="1">
    <citation type="submission" date="2017-09" db="EMBL/GenBank/DDBJ databases">
        <title>Depth-based differentiation of microbial function through sediment-hosted aquifers and enrichment of novel symbionts in the deep terrestrial subsurface.</title>
        <authorList>
            <person name="Probst A.J."/>
            <person name="Ladd B."/>
            <person name="Jarett J.K."/>
            <person name="Geller-Mcgrath D.E."/>
            <person name="Sieber C.M."/>
            <person name="Emerson J.B."/>
            <person name="Anantharaman K."/>
            <person name="Thomas B.C."/>
            <person name="Malmstrom R."/>
            <person name="Stieglmeier M."/>
            <person name="Klingl A."/>
            <person name="Woyke T."/>
            <person name="Ryan C.M."/>
            <person name="Banfield J.F."/>
        </authorList>
    </citation>
    <scope>NUCLEOTIDE SEQUENCE [LARGE SCALE GENOMIC DNA]</scope>
    <source>
        <strain evidence="6">CG23_combo_of_CG06-09_8_20_14_all_47_9</strain>
    </source>
</reference>
<dbReference type="PROSITE" id="PS51006">
    <property type="entry name" value="PABS_2"/>
    <property type="match status" value="1"/>
</dbReference>
<keyword evidence="3 4" id="KW-0620">Polyamine biosynthesis</keyword>
<evidence type="ECO:0000256" key="2">
    <source>
        <dbReference type="ARBA" id="ARBA00022679"/>
    </source>
</evidence>
<dbReference type="NCBIfam" id="NF037959">
    <property type="entry name" value="MFS_SpdSyn"/>
    <property type="match status" value="1"/>
</dbReference>
<dbReference type="AlphaFoldDB" id="A0A2H0B6T8"/>
<dbReference type="SUPFAM" id="SSF53335">
    <property type="entry name" value="S-adenosyl-L-methionine-dependent methyltransferases"/>
    <property type="match status" value="1"/>
</dbReference>
<name>A0A2H0B6T8_9BACT</name>
<proteinExistence type="inferred from homology"/>
<dbReference type="Pfam" id="PF01564">
    <property type="entry name" value="Spermine_synth"/>
    <property type="match status" value="1"/>
</dbReference>
<feature type="active site" description="Proton acceptor" evidence="4">
    <location>
        <position position="158"/>
    </location>
</feature>
<evidence type="ECO:0000313" key="7">
    <source>
        <dbReference type="Proteomes" id="UP000231081"/>
    </source>
</evidence>
<dbReference type="InterPro" id="IPR030374">
    <property type="entry name" value="PABS"/>
</dbReference>
<feature type="domain" description="PABS" evidence="5">
    <location>
        <begin position="79"/>
        <end position="231"/>
    </location>
</feature>
<dbReference type="EMBL" id="PCSQ01000007">
    <property type="protein sequence ID" value="PIP52648.1"/>
    <property type="molecule type" value="Genomic_DNA"/>
</dbReference>
<dbReference type="GO" id="GO:0006596">
    <property type="term" value="P:polyamine biosynthetic process"/>
    <property type="evidence" value="ECO:0007669"/>
    <property type="project" value="UniProtKB-UniRule"/>
</dbReference>
<organism evidence="6 7">
    <name type="scientific">Candidatus Beckwithbacteria bacterium CG23_combo_of_CG06-09_8_20_14_all_47_9</name>
    <dbReference type="NCBI Taxonomy" id="1974498"/>
    <lineage>
        <taxon>Bacteria</taxon>
        <taxon>Candidatus Beckwithiibacteriota</taxon>
    </lineage>
</organism>
<dbReference type="PANTHER" id="PTHR43317:SF1">
    <property type="entry name" value="THERMOSPERMINE SYNTHASE ACAULIS5"/>
    <property type="match status" value="1"/>
</dbReference>
<protein>
    <recommendedName>
        <fullName evidence="5">PABS domain-containing protein</fullName>
    </recommendedName>
</protein>
<dbReference type="PANTHER" id="PTHR43317">
    <property type="entry name" value="THERMOSPERMINE SYNTHASE ACAULIS5"/>
    <property type="match status" value="1"/>
</dbReference>
<dbReference type="InterPro" id="IPR029063">
    <property type="entry name" value="SAM-dependent_MTases_sf"/>
</dbReference>
<comment type="similarity">
    <text evidence="1">Belongs to the spermidine/spermine synthase family.</text>
</comment>
<evidence type="ECO:0000256" key="4">
    <source>
        <dbReference type="PROSITE-ProRule" id="PRU00354"/>
    </source>
</evidence>
<accession>A0A2H0B6T8</accession>
<gene>
    <name evidence="6" type="ORF">COX09_00365</name>
</gene>
<evidence type="ECO:0000259" key="5">
    <source>
        <dbReference type="PROSITE" id="PS51006"/>
    </source>
</evidence>
<dbReference type="CDD" id="cd02440">
    <property type="entry name" value="AdoMet_MTases"/>
    <property type="match status" value="1"/>
</dbReference>
<comment type="caution">
    <text evidence="6">The sequence shown here is derived from an EMBL/GenBank/DDBJ whole genome shotgun (WGS) entry which is preliminary data.</text>
</comment>
<keyword evidence="2 4" id="KW-0808">Transferase</keyword>
<evidence type="ECO:0000256" key="1">
    <source>
        <dbReference type="ARBA" id="ARBA00007867"/>
    </source>
</evidence>